<keyword evidence="2" id="KW-0812">Transmembrane</keyword>
<dbReference type="AlphaFoldDB" id="A0AAV6LID8"/>
<proteinExistence type="predicted"/>
<keyword evidence="2" id="KW-1133">Transmembrane helix</keyword>
<dbReference type="Proteomes" id="UP000823749">
    <property type="component" value="Chromosome 1"/>
</dbReference>
<feature type="transmembrane region" description="Helical" evidence="2">
    <location>
        <begin position="183"/>
        <end position="207"/>
    </location>
</feature>
<evidence type="ECO:0000313" key="3">
    <source>
        <dbReference type="EMBL" id="KAG5564119.1"/>
    </source>
</evidence>
<dbReference type="EMBL" id="JACTNZ010000001">
    <property type="protein sequence ID" value="KAG5564119.1"/>
    <property type="molecule type" value="Genomic_DNA"/>
</dbReference>
<gene>
    <name evidence="3" type="ORF">RHGRI_000338</name>
</gene>
<keyword evidence="4" id="KW-1185">Reference proteome</keyword>
<evidence type="ECO:0000313" key="4">
    <source>
        <dbReference type="Proteomes" id="UP000823749"/>
    </source>
</evidence>
<keyword evidence="2" id="KW-0472">Membrane</keyword>
<sequence>MSSSGGGNDNSSAKPRASGGVKRVGDRNGVEIMKLLRSLQIVREVVISMSSSGGGNDNSTAKPRASGGVKRVGDGNGVEIVKLLRSLQIVREALKQVAGNRLMYVLGGFGCAVIAIGFAFGELLWMKKMKLHIGILELLGFIAALSQVTSYFDLQVVDLVLTILNVTCECASAALEQVAENRLVYVSGGFGCVVVAIGFAVGELLWMKKMKLHIGILDLLGFLAALSQVSSSGLQLVFACSSVDGTSGLCRPPGSRGPRKSESDEGSSVDGISTVYDSPTNGTSRLRRPPGSRGPRLFIPSGFKGFHKLEFYPSDSSSGDEYETFRYMDKKEI</sequence>
<name>A0AAV6LID8_9ERIC</name>
<feature type="region of interest" description="Disordered" evidence="1">
    <location>
        <begin position="250"/>
        <end position="301"/>
    </location>
</feature>
<protein>
    <recommendedName>
        <fullName evidence="5">Transmembrane protein</fullName>
    </recommendedName>
</protein>
<accession>A0AAV6LID8</accession>
<evidence type="ECO:0000256" key="2">
    <source>
        <dbReference type="SAM" id="Phobius"/>
    </source>
</evidence>
<comment type="caution">
    <text evidence="3">The sequence shown here is derived from an EMBL/GenBank/DDBJ whole genome shotgun (WGS) entry which is preliminary data.</text>
</comment>
<feature type="region of interest" description="Disordered" evidence="1">
    <location>
        <begin position="1"/>
        <end position="24"/>
    </location>
</feature>
<feature type="transmembrane region" description="Helical" evidence="2">
    <location>
        <begin position="102"/>
        <end position="121"/>
    </location>
</feature>
<organism evidence="3 4">
    <name type="scientific">Rhododendron griersonianum</name>
    <dbReference type="NCBI Taxonomy" id="479676"/>
    <lineage>
        <taxon>Eukaryota</taxon>
        <taxon>Viridiplantae</taxon>
        <taxon>Streptophyta</taxon>
        <taxon>Embryophyta</taxon>
        <taxon>Tracheophyta</taxon>
        <taxon>Spermatophyta</taxon>
        <taxon>Magnoliopsida</taxon>
        <taxon>eudicotyledons</taxon>
        <taxon>Gunneridae</taxon>
        <taxon>Pentapetalae</taxon>
        <taxon>asterids</taxon>
        <taxon>Ericales</taxon>
        <taxon>Ericaceae</taxon>
        <taxon>Ericoideae</taxon>
        <taxon>Rhodoreae</taxon>
        <taxon>Rhododendron</taxon>
    </lineage>
</organism>
<evidence type="ECO:0008006" key="5">
    <source>
        <dbReference type="Google" id="ProtNLM"/>
    </source>
</evidence>
<feature type="transmembrane region" description="Helical" evidence="2">
    <location>
        <begin position="133"/>
        <end position="152"/>
    </location>
</feature>
<reference evidence="3" key="1">
    <citation type="submission" date="2020-08" db="EMBL/GenBank/DDBJ databases">
        <title>Plant Genome Project.</title>
        <authorList>
            <person name="Zhang R.-G."/>
        </authorList>
    </citation>
    <scope>NUCLEOTIDE SEQUENCE</scope>
    <source>
        <strain evidence="3">WSP0</strain>
        <tissue evidence="3">Leaf</tissue>
    </source>
</reference>
<feature type="region of interest" description="Disordered" evidence="1">
    <location>
        <begin position="50"/>
        <end position="69"/>
    </location>
</feature>
<evidence type="ECO:0000256" key="1">
    <source>
        <dbReference type="SAM" id="MobiDB-lite"/>
    </source>
</evidence>